<dbReference type="Proteomes" id="UP000515856">
    <property type="component" value="Chromosome"/>
</dbReference>
<sequence length="81" mass="9424">MMEITLKIEGMMCSMCASHINDCIRKNFNIKKVKTSHRKGEIELLSETIIDEDKLRKVIHDTGYTLISIKQEDYMKKGLFS</sequence>
<dbReference type="EMBL" id="CP060636">
    <property type="protein sequence ID" value="QNM12331.1"/>
    <property type="molecule type" value="Genomic_DNA"/>
</dbReference>
<dbReference type="AlphaFoldDB" id="A0A7G9GNE9"/>
<proteinExistence type="predicted"/>
<keyword evidence="3" id="KW-1185">Reference proteome</keyword>
<dbReference type="GO" id="GO:0046872">
    <property type="term" value="F:metal ion binding"/>
    <property type="evidence" value="ECO:0007669"/>
    <property type="project" value="InterPro"/>
</dbReference>
<dbReference type="SUPFAM" id="SSF55008">
    <property type="entry name" value="HMA, heavy metal-associated domain"/>
    <property type="match status" value="1"/>
</dbReference>
<dbReference type="InterPro" id="IPR006121">
    <property type="entry name" value="HMA_dom"/>
</dbReference>
<dbReference type="CDD" id="cd00371">
    <property type="entry name" value="HMA"/>
    <property type="match status" value="1"/>
</dbReference>
<evidence type="ECO:0000313" key="2">
    <source>
        <dbReference type="EMBL" id="QNM12331.1"/>
    </source>
</evidence>
<dbReference type="PROSITE" id="PS50846">
    <property type="entry name" value="HMA_2"/>
    <property type="match status" value="1"/>
</dbReference>
<dbReference type="RefSeq" id="WP_117456150.1">
    <property type="nucleotide sequence ID" value="NZ_CP060636.1"/>
</dbReference>
<feature type="domain" description="HMA" evidence="1">
    <location>
        <begin position="2"/>
        <end position="67"/>
    </location>
</feature>
<organism evidence="2 3">
    <name type="scientific">[Eubacterium] hominis</name>
    <dbReference type="NCBI Taxonomy" id="2764325"/>
    <lineage>
        <taxon>Bacteria</taxon>
        <taxon>Bacillati</taxon>
        <taxon>Bacillota</taxon>
        <taxon>Erysipelotrichia</taxon>
        <taxon>Erysipelotrichales</taxon>
        <taxon>Erysipelotrichaceae</taxon>
        <taxon>Amedibacillus</taxon>
    </lineage>
</organism>
<evidence type="ECO:0000313" key="3">
    <source>
        <dbReference type="Proteomes" id="UP000515856"/>
    </source>
</evidence>
<accession>A0A7G9GNE9</accession>
<gene>
    <name evidence="2" type="ORF">H9Q80_19190</name>
</gene>
<dbReference type="KEGG" id="ehn:H9Q80_19190"/>
<reference evidence="2 3" key="1">
    <citation type="submission" date="2020-08" db="EMBL/GenBank/DDBJ databases">
        <authorList>
            <person name="Liu C."/>
            <person name="Sun Q."/>
        </authorList>
    </citation>
    <scope>NUCLEOTIDE SEQUENCE [LARGE SCALE GENOMIC DNA]</scope>
    <source>
        <strain evidence="2 3">NSJ-61</strain>
    </source>
</reference>
<protein>
    <submittedName>
        <fullName evidence="2">Heavy-metal-associated domain-containing protein</fullName>
    </submittedName>
</protein>
<name>A0A7G9GNE9_9FIRM</name>
<dbReference type="InterPro" id="IPR036163">
    <property type="entry name" value="HMA_dom_sf"/>
</dbReference>
<evidence type="ECO:0000259" key="1">
    <source>
        <dbReference type="PROSITE" id="PS50846"/>
    </source>
</evidence>
<dbReference type="Gene3D" id="3.30.70.100">
    <property type="match status" value="1"/>
</dbReference>